<feature type="chain" id="PRO_5041954669" evidence="1">
    <location>
        <begin position="22"/>
        <end position="268"/>
    </location>
</feature>
<proteinExistence type="predicted"/>
<evidence type="ECO:0000313" key="3">
    <source>
        <dbReference type="Proteomes" id="UP001232148"/>
    </source>
</evidence>
<gene>
    <name evidence="2" type="ORF">LX32DRAFT_620314</name>
</gene>
<sequence>MQLLRLTLLVLELLLLTGAEGSTMMRHGPRNAWANHRGRMEWWMLWPKNDDRGLKLKTLPACIRDCITPENSWIMIRDKNMSVHDVKRREFCDPRLMLVKKYFVRQIGTCTLESCRYEHSLWRLREHYNYWLQTLCKPPGVRRPKNIWRLKFGEPKMKPMIDPAANMTEASIDAMDGGVDWDADDENRRAAYEYHDWDADEDSDWGAYEDSSQEGGFVAGGIIDANYNPEDYPEWDYDELDWSYEDVDREARTTDEAVTINATHPRSL</sequence>
<organism evidence="2 3">
    <name type="scientific">Colletotrichum zoysiae</name>
    <dbReference type="NCBI Taxonomy" id="1216348"/>
    <lineage>
        <taxon>Eukaryota</taxon>
        <taxon>Fungi</taxon>
        <taxon>Dikarya</taxon>
        <taxon>Ascomycota</taxon>
        <taxon>Pezizomycotina</taxon>
        <taxon>Sordariomycetes</taxon>
        <taxon>Hypocreomycetidae</taxon>
        <taxon>Glomerellales</taxon>
        <taxon>Glomerellaceae</taxon>
        <taxon>Colletotrichum</taxon>
        <taxon>Colletotrichum graminicola species complex</taxon>
    </lineage>
</organism>
<keyword evidence="3" id="KW-1185">Reference proteome</keyword>
<evidence type="ECO:0000256" key="1">
    <source>
        <dbReference type="SAM" id="SignalP"/>
    </source>
</evidence>
<dbReference type="EMBL" id="MU842890">
    <property type="protein sequence ID" value="KAK2027746.1"/>
    <property type="molecule type" value="Genomic_DNA"/>
</dbReference>
<reference evidence="2" key="1">
    <citation type="submission" date="2021-06" db="EMBL/GenBank/DDBJ databases">
        <title>Comparative genomics, transcriptomics and evolutionary studies reveal genomic signatures of adaptation to plant cell wall in hemibiotrophic fungi.</title>
        <authorList>
            <consortium name="DOE Joint Genome Institute"/>
            <person name="Baroncelli R."/>
            <person name="Diaz J.F."/>
            <person name="Benocci T."/>
            <person name="Peng M."/>
            <person name="Battaglia E."/>
            <person name="Haridas S."/>
            <person name="Andreopoulos W."/>
            <person name="Labutti K."/>
            <person name="Pangilinan J."/>
            <person name="Floch G.L."/>
            <person name="Makela M.R."/>
            <person name="Henrissat B."/>
            <person name="Grigoriev I.V."/>
            <person name="Crouch J.A."/>
            <person name="De Vries R.P."/>
            <person name="Sukno S.A."/>
            <person name="Thon M.R."/>
        </authorList>
    </citation>
    <scope>NUCLEOTIDE SEQUENCE</scope>
    <source>
        <strain evidence="2">MAFF235873</strain>
    </source>
</reference>
<evidence type="ECO:0000313" key="2">
    <source>
        <dbReference type="EMBL" id="KAK2027746.1"/>
    </source>
</evidence>
<name>A0AAD9LYZ4_9PEZI</name>
<dbReference type="AlphaFoldDB" id="A0AAD9LYZ4"/>
<dbReference type="Proteomes" id="UP001232148">
    <property type="component" value="Unassembled WGS sequence"/>
</dbReference>
<protein>
    <submittedName>
        <fullName evidence="2">Uncharacterized protein</fullName>
    </submittedName>
</protein>
<comment type="caution">
    <text evidence="2">The sequence shown here is derived from an EMBL/GenBank/DDBJ whole genome shotgun (WGS) entry which is preliminary data.</text>
</comment>
<keyword evidence="1" id="KW-0732">Signal</keyword>
<accession>A0AAD9LYZ4</accession>
<feature type="signal peptide" evidence="1">
    <location>
        <begin position="1"/>
        <end position="21"/>
    </location>
</feature>